<dbReference type="PANTHER" id="PTHR11472">
    <property type="entry name" value="DNA REPAIR DEAD HELICASE RAD3/XP-D SUBFAMILY MEMBER"/>
    <property type="match status" value="1"/>
</dbReference>
<evidence type="ECO:0000256" key="1">
    <source>
        <dbReference type="SAM" id="MobiDB-lite"/>
    </source>
</evidence>
<dbReference type="EMBL" id="KZ345460">
    <property type="protein sequence ID" value="PIO73427.1"/>
    <property type="molecule type" value="Genomic_DNA"/>
</dbReference>
<dbReference type="CDD" id="cd18788">
    <property type="entry name" value="SF2_C_XPD"/>
    <property type="match status" value="1"/>
</dbReference>
<dbReference type="GO" id="GO:0003677">
    <property type="term" value="F:DNA binding"/>
    <property type="evidence" value="ECO:0007669"/>
    <property type="project" value="InterPro"/>
</dbReference>
<dbReference type="AlphaFoldDB" id="A0A2G9UT69"/>
<sequence length="559" mass="62873">MVIRNLAVPIESEHGKQCHSMHEVKITNPWTGGGAEEETEGNGVTESPSSSLASVFRPRKRKRERVFIDNSKYDSLPMCGIEVRLPIGLKPYPSQKLMMVRLITSITKRLNFLAESPTGSDDHEFDLDFASSPRVQQNKVGFAFSSFKGVVLYGCRFNDAMKLGFEKPMNLRSVLQQWDAVVFDIEELVEVLSSMPNPICPYFSSTRVLTQDADIIFCPFTYLVGSFQAVGKCVQRQYGKSHTNSAFTSAFAECRSVILASGTLCPVDTLKTELGLKFHSQMEGDQVIPAEQIFASVLPVGVNGFKLCATYQNVSDVNCRFISELALIVCRICLSVPKGILCFLPSYRFLNLLFEHMEMTSMLRQVQARKVVVKEPRRSSDLPEIMEIYEGAVKNPEQHGRHVDGALMFAVFRGKVSEGIDFVDDLARVVISVGIPFPNAMDPLVKEKKAYNNEFCKTKALLSGDQWYVSQAYRALNQALGRCLRHRNDWGALVLIDERLVDQAKPKQSMVSVSSARVSSWIRKQLIVYPEFSDFDRSLSDFVRRMQLKDEENSVLKAT</sequence>
<dbReference type="InterPro" id="IPR027417">
    <property type="entry name" value="P-loop_NTPase"/>
</dbReference>
<gene>
    <name evidence="3" type="ORF">TELCIR_04603</name>
</gene>
<dbReference type="FunFam" id="3.40.50.300:FF:003493">
    <property type="entry name" value="Predicted protein"/>
    <property type="match status" value="1"/>
</dbReference>
<accession>A0A2G9UT69</accession>
<evidence type="ECO:0000313" key="3">
    <source>
        <dbReference type="EMBL" id="PIO73427.1"/>
    </source>
</evidence>
<dbReference type="Pfam" id="PF13307">
    <property type="entry name" value="Helicase_C_2"/>
    <property type="match status" value="1"/>
</dbReference>
<dbReference type="GO" id="GO:0016818">
    <property type="term" value="F:hydrolase activity, acting on acid anhydrides, in phosphorus-containing anhydrides"/>
    <property type="evidence" value="ECO:0007669"/>
    <property type="project" value="InterPro"/>
</dbReference>
<dbReference type="GO" id="GO:0006289">
    <property type="term" value="P:nucleotide-excision repair"/>
    <property type="evidence" value="ECO:0007669"/>
    <property type="project" value="TreeGrafter"/>
</dbReference>
<dbReference type="InterPro" id="IPR045028">
    <property type="entry name" value="DinG/Rad3-like"/>
</dbReference>
<dbReference type="GO" id="GO:1990918">
    <property type="term" value="P:double-strand break repair involved in meiotic recombination"/>
    <property type="evidence" value="ECO:0007669"/>
    <property type="project" value="TreeGrafter"/>
</dbReference>
<dbReference type="Pfam" id="PF06733">
    <property type="entry name" value="DEAD_2"/>
    <property type="match status" value="1"/>
</dbReference>
<keyword evidence="4" id="KW-1185">Reference proteome</keyword>
<organism evidence="3 4">
    <name type="scientific">Teladorsagia circumcincta</name>
    <name type="common">Brown stomach worm</name>
    <name type="synonym">Ostertagia circumcincta</name>
    <dbReference type="NCBI Taxonomy" id="45464"/>
    <lineage>
        <taxon>Eukaryota</taxon>
        <taxon>Metazoa</taxon>
        <taxon>Ecdysozoa</taxon>
        <taxon>Nematoda</taxon>
        <taxon>Chromadorea</taxon>
        <taxon>Rhabditida</taxon>
        <taxon>Rhabditina</taxon>
        <taxon>Rhabditomorpha</taxon>
        <taxon>Strongyloidea</taxon>
        <taxon>Trichostrongylidae</taxon>
        <taxon>Teladorsagia</taxon>
    </lineage>
</organism>
<dbReference type="OrthoDB" id="19182at2759"/>
<dbReference type="PANTHER" id="PTHR11472:SF47">
    <property type="entry name" value="FANCONI ANEMIA GROUP J PROTEIN"/>
    <property type="match status" value="1"/>
</dbReference>
<dbReference type="GO" id="GO:0003678">
    <property type="term" value="F:DNA helicase activity"/>
    <property type="evidence" value="ECO:0007669"/>
    <property type="project" value="InterPro"/>
</dbReference>
<dbReference type="Proteomes" id="UP000230423">
    <property type="component" value="Unassembled WGS sequence"/>
</dbReference>
<dbReference type="GO" id="GO:0005524">
    <property type="term" value="F:ATP binding"/>
    <property type="evidence" value="ECO:0007669"/>
    <property type="project" value="InterPro"/>
</dbReference>
<reference evidence="3 4" key="1">
    <citation type="submission" date="2015-09" db="EMBL/GenBank/DDBJ databases">
        <title>Draft genome of the parasitic nematode Teladorsagia circumcincta isolate WARC Sus (inbred).</title>
        <authorList>
            <person name="Mitreva M."/>
        </authorList>
    </citation>
    <scope>NUCLEOTIDE SEQUENCE [LARGE SCALE GENOMIC DNA]</scope>
    <source>
        <strain evidence="3 4">S</strain>
    </source>
</reference>
<protein>
    <recommendedName>
        <fullName evidence="2">ATP-dependent helicase C-terminal domain-containing protein</fullName>
    </recommendedName>
</protein>
<dbReference type="InterPro" id="IPR006555">
    <property type="entry name" value="ATP-dep_Helicase_C"/>
</dbReference>
<dbReference type="Gene3D" id="3.40.50.300">
    <property type="entry name" value="P-loop containing nucleotide triphosphate hydrolases"/>
    <property type="match status" value="1"/>
</dbReference>
<dbReference type="InterPro" id="IPR010614">
    <property type="entry name" value="RAD3-like_helicase_DEAD"/>
</dbReference>
<feature type="region of interest" description="Disordered" evidence="1">
    <location>
        <begin position="26"/>
        <end position="55"/>
    </location>
</feature>
<name>A0A2G9UT69_TELCI</name>
<evidence type="ECO:0000313" key="4">
    <source>
        <dbReference type="Proteomes" id="UP000230423"/>
    </source>
</evidence>
<evidence type="ECO:0000259" key="2">
    <source>
        <dbReference type="SMART" id="SM00491"/>
    </source>
</evidence>
<proteinExistence type="predicted"/>
<dbReference type="GO" id="GO:0005634">
    <property type="term" value="C:nucleus"/>
    <property type="evidence" value="ECO:0007669"/>
    <property type="project" value="TreeGrafter"/>
</dbReference>
<feature type="domain" description="ATP-dependent helicase C-terminal" evidence="2">
    <location>
        <begin position="347"/>
        <end position="502"/>
    </location>
</feature>
<dbReference type="SMART" id="SM00491">
    <property type="entry name" value="HELICc2"/>
    <property type="match status" value="1"/>
</dbReference>